<comment type="caution">
    <text evidence="2">The sequence shown here is derived from an EMBL/GenBank/DDBJ whole genome shotgun (WGS) entry which is preliminary data.</text>
</comment>
<feature type="compositionally biased region" description="Pro residues" evidence="1">
    <location>
        <begin position="53"/>
        <end position="75"/>
    </location>
</feature>
<sequence length="934" mass="104661">MDPPAPPILKTFKPRQFVCHLGTTARCRRGFVSLGGLRQHRTAAHPTVIHAQPPSPTPLPSLAPSPLPSPHPLSSPPHLYQASVKEVPDEGDFPAPLHAGARRVYHPLLDGVPIDADGNDLPPNTPPPAYVNAGDTTSWTPFRDQTQFELADFLFRQDQMPATRIDTILELWASSQKEGEQPPFADHIDLYKTIDSIMLGDVKWDSFSVRYTGTLPDGEPPPWMQNTYDVWFRDPRALILNQLSNPDYDGEMDYAPAQVFNESSERVWSDFMTGNWAWRQVNEIAKDPETHGAMLVPIILGSDKTTVSVATGHTEFYPLYLSNGNVRNNVRRAHRNAVSLVGFLAIPKTDREYANDGTFRKFHCQLYHISLTTILESLHTGMTTPEIARCPDGHLWRIIFSLGPYIADYPEQVMLACIVCGAPADDLDSSGIPRSHEYTCLLMDIYDVKTLWDRYGIIDNVLPFTTAFPRANIHELLSFDILHQVIKGTFKDHLVSWVESYLKVTHGANGASTIIADIDRRITAVPSFPGLRCFPDGRGFKQWTGDDSKALMKVYLPAITGHIPPQMVHTISAFIDFCYLVRRSVITESTLQEIDDALARFHADRVIFEETGVRVGFSLPCQHSLTHYHNLIQDFGALNGQMLLTNQRLDKLAASREDFTARGMLQGPCISRSVQLVADRAPDLRLVSAHRGDAEAEAVEGIPVQATILLAKKKARGYPNNVQDLGNKIHCQLLSSLIRRFLYDQINLDAPLPASEVTLSDCPTFNGKIKVFHSALALFYSPSDPSGINGMHRQRIRANPAWRRGPARRDCIFAEKNPNLEGMRGLHVAQVELFFSFSFHDTTYPCALVNWFVPVSAEPCNQTGMWMERPEFDADGKQVQSVIHLDSVMHAAHLIGVYGEEFIPRDFKHTYSLYAFAAYYVNKYSDANAHEIAF</sequence>
<keyword evidence="3" id="KW-1185">Reference proteome</keyword>
<dbReference type="InterPro" id="IPR041078">
    <property type="entry name" value="Plavaka"/>
</dbReference>
<dbReference type="AlphaFoldDB" id="A0A4S4LUE0"/>
<dbReference type="Pfam" id="PF18759">
    <property type="entry name" value="Plavaka"/>
    <property type="match status" value="1"/>
</dbReference>
<reference evidence="2 3" key="1">
    <citation type="submission" date="2019-02" db="EMBL/GenBank/DDBJ databases">
        <title>Genome sequencing of the rare red list fungi Bondarzewia mesenterica.</title>
        <authorList>
            <person name="Buettner E."/>
            <person name="Kellner H."/>
        </authorList>
    </citation>
    <scope>NUCLEOTIDE SEQUENCE [LARGE SCALE GENOMIC DNA]</scope>
    <source>
        <strain evidence="2 3">DSM 108281</strain>
    </source>
</reference>
<evidence type="ECO:0000256" key="1">
    <source>
        <dbReference type="SAM" id="MobiDB-lite"/>
    </source>
</evidence>
<protein>
    <recommendedName>
        <fullName evidence="4">C2H2-type domain-containing protein</fullName>
    </recommendedName>
</protein>
<dbReference type="EMBL" id="SGPL01000218">
    <property type="protein sequence ID" value="THH15281.1"/>
    <property type="molecule type" value="Genomic_DNA"/>
</dbReference>
<dbReference type="Proteomes" id="UP000310158">
    <property type="component" value="Unassembled WGS sequence"/>
</dbReference>
<organism evidence="2 3">
    <name type="scientific">Bondarzewia mesenterica</name>
    <dbReference type="NCBI Taxonomy" id="1095465"/>
    <lineage>
        <taxon>Eukaryota</taxon>
        <taxon>Fungi</taxon>
        <taxon>Dikarya</taxon>
        <taxon>Basidiomycota</taxon>
        <taxon>Agaricomycotina</taxon>
        <taxon>Agaricomycetes</taxon>
        <taxon>Russulales</taxon>
        <taxon>Bondarzewiaceae</taxon>
        <taxon>Bondarzewia</taxon>
    </lineage>
</organism>
<evidence type="ECO:0000313" key="3">
    <source>
        <dbReference type="Proteomes" id="UP000310158"/>
    </source>
</evidence>
<evidence type="ECO:0008006" key="4">
    <source>
        <dbReference type="Google" id="ProtNLM"/>
    </source>
</evidence>
<evidence type="ECO:0000313" key="2">
    <source>
        <dbReference type="EMBL" id="THH15281.1"/>
    </source>
</evidence>
<accession>A0A4S4LUE0</accession>
<name>A0A4S4LUE0_9AGAM</name>
<proteinExistence type="predicted"/>
<feature type="region of interest" description="Disordered" evidence="1">
    <location>
        <begin position="48"/>
        <end position="79"/>
    </location>
</feature>
<gene>
    <name evidence="2" type="ORF">EW146_g5177</name>
</gene>
<dbReference type="OrthoDB" id="3199698at2759"/>